<evidence type="ECO:0000313" key="3">
    <source>
        <dbReference type="EMBL" id="WAA08884.1"/>
    </source>
</evidence>
<dbReference type="PANTHER" id="PTHR30185">
    <property type="entry name" value="CRYPTIC BETA-GLUCOSIDE BGL OPERON ANTITERMINATOR"/>
    <property type="match status" value="1"/>
</dbReference>
<reference evidence="3" key="1">
    <citation type="submission" date="2022-09" db="EMBL/GenBank/DDBJ databases">
        <title>Complete Genomes of Fervidibacillus albus and Fervidibacillus halotolerans isolated from tidal flat sediments.</title>
        <authorList>
            <person name="Kwon K.K."/>
            <person name="Yang S.-H."/>
            <person name="Park M.J."/>
            <person name="Oh H.-M."/>
        </authorList>
    </citation>
    <scope>NUCLEOTIDE SEQUENCE</scope>
    <source>
        <strain evidence="3">MEBiC13591</strain>
    </source>
</reference>
<dbReference type="InterPro" id="IPR036650">
    <property type="entry name" value="CAT_RNA-bd_dom_sf"/>
</dbReference>
<keyword evidence="1" id="KW-0677">Repeat</keyword>
<dbReference type="PANTHER" id="PTHR30185:SF15">
    <property type="entry name" value="CRYPTIC BETA-GLUCOSIDE BGL OPERON ANTITERMINATOR"/>
    <property type="match status" value="1"/>
</dbReference>
<dbReference type="InterPro" id="IPR036634">
    <property type="entry name" value="PRD_sf"/>
</dbReference>
<dbReference type="Gene3D" id="1.10.1790.10">
    <property type="entry name" value="PRD domain"/>
    <property type="match status" value="2"/>
</dbReference>
<gene>
    <name evidence="3" type="ORF">OE104_09720</name>
</gene>
<dbReference type="Gene3D" id="2.30.24.10">
    <property type="entry name" value="CAT RNA-binding domain"/>
    <property type="match status" value="1"/>
</dbReference>
<dbReference type="RefSeq" id="WP_275416667.1">
    <property type="nucleotide sequence ID" value="NZ_CP106878.1"/>
</dbReference>
<feature type="domain" description="PRD" evidence="2">
    <location>
        <begin position="168"/>
        <end position="276"/>
    </location>
</feature>
<dbReference type="SUPFAM" id="SSF63520">
    <property type="entry name" value="PTS-regulatory domain, PRD"/>
    <property type="match status" value="2"/>
</dbReference>
<dbReference type="EMBL" id="CP106878">
    <property type="protein sequence ID" value="WAA08884.1"/>
    <property type="molecule type" value="Genomic_DNA"/>
</dbReference>
<evidence type="ECO:0000259" key="2">
    <source>
        <dbReference type="PROSITE" id="PS51372"/>
    </source>
</evidence>
<feature type="domain" description="PRD" evidence="2">
    <location>
        <begin position="62"/>
        <end position="167"/>
    </location>
</feature>
<proteinExistence type="predicted"/>
<keyword evidence="4" id="KW-1185">Reference proteome</keyword>
<dbReference type="AlphaFoldDB" id="A0A9E8LSP9"/>
<dbReference type="Pfam" id="PF03123">
    <property type="entry name" value="CAT_RBD"/>
    <property type="match status" value="1"/>
</dbReference>
<organism evidence="3 4">
    <name type="scientific">Fervidibacillus albus</name>
    <dbReference type="NCBI Taxonomy" id="2980026"/>
    <lineage>
        <taxon>Bacteria</taxon>
        <taxon>Bacillati</taxon>
        <taxon>Bacillota</taxon>
        <taxon>Bacilli</taxon>
        <taxon>Bacillales</taxon>
        <taxon>Bacillaceae</taxon>
        <taxon>Fervidibacillus</taxon>
    </lineage>
</organism>
<sequence>MKVIKKINNNVALALNEKNEEYIIIGKGVGFKKTPYELNDHNIIEKIYVEPKNIKMFDVLNDIPIEDIYLAEKIIQAGKQILKADLNPNLILTLSDHISFAIQRSEEALSFRNPLEWDVKALYPQETYVGEKALEIIKTERNIQLPESEATFIALHFVNAQIDSGDMNKTTKITKIVSDILSIVKYDLKIDYDENMHNFSRFATHIRYFVIREMESYSFKNNNEEVYQMMKKKYTDTNACIEKIEKYLNSNYGWNCSNEEKLYLILHIERLKSKSK</sequence>
<accession>A0A9E8LSP9</accession>
<dbReference type="KEGG" id="faf:OE104_09720"/>
<dbReference type="Proteomes" id="UP001164718">
    <property type="component" value="Chromosome"/>
</dbReference>
<dbReference type="InterPro" id="IPR004341">
    <property type="entry name" value="CAT_RNA-bd_dom"/>
</dbReference>
<evidence type="ECO:0000313" key="4">
    <source>
        <dbReference type="Proteomes" id="UP001164718"/>
    </source>
</evidence>
<name>A0A9E8LSP9_9BACI</name>
<protein>
    <submittedName>
        <fullName evidence="3">PRD domain-containing protein</fullName>
    </submittedName>
</protein>
<dbReference type="PROSITE" id="PS51372">
    <property type="entry name" value="PRD_2"/>
    <property type="match status" value="2"/>
</dbReference>
<evidence type="ECO:0000256" key="1">
    <source>
        <dbReference type="ARBA" id="ARBA00022737"/>
    </source>
</evidence>
<dbReference type="InterPro" id="IPR050661">
    <property type="entry name" value="BglG_antiterminators"/>
</dbReference>
<dbReference type="GO" id="GO:0006355">
    <property type="term" value="P:regulation of DNA-templated transcription"/>
    <property type="evidence" value="ECO:0007669"/>
    <property type="project" value="InterPro"/>
</dbReference>
<dbReference type="SUPFAM" id="SSF50151">
    <property type="entry name" value="SacY-like RNA-binding domain"/>
    <property type="match status" value="1"/>
</dbReference>
<dbReference type="Pfam" id="PF00874">
    <property type="entry name" value="PRD"/>
    <property type="match status" value="2"/>
</dbReference>
<dbReference type="SMART" id="SM01061">
    <property type="entry name" value="CAT_RBD"/>
    <property type="match status" value="1"/>
</dbReference>
<dbReference type="GO" id="GO:0003723">
    <property type="term" value="F:RNA binding"/>
    <property type="evidence" value="ECO:0007669"/>
    <property type="project" value="InterPro"/>
</dbReference>
<dbReference type="InterPro" id="IPR011608">
    <property type="entry name" value="PRD"/>
</dbReference>